<name>A0A370TJA6_9HELO</name>
<dbReference type="SUPFAM" id="SSF53178">
    <property type="entry name" value="Peptidyl-tRNA hydrolase-like"/>
    <property type="match status" value="1"/>
</dbReference>
<keyword evidence="2" id="KW-0820">tRNA-binding</keyword>
<feature type="compositionally biased region" description="Polar residues" evidence="6">
    <location>
        <begin position="1"/>
        <end position="19"/>
    </location>
</feature>
<comment type="caution">
    <text evidence="7">The sequence shown here is derived from an EMBL/GenBank/DDBJ whole genome shotgun (WGS) entry which is preliminary data.</text>
</comment>
<dbReference type="GO" id="GO:0000049">
    <property type="term" value="F:tRNA binding"/>
    <property type="evidence" value="ECO:0007669"/>
    <property type="project" value="UniProtKB-KW"/>
</dbReference>
<dbReference type="Pfam" id="PF01195">
    <property type="entry name" value="Pept_tRNA_hydro"/>
    <property type="match status" value="1"/>
</dbReference>
<proteinExistence type="inferred from homology"/>
<dbReference type="GO" id="GO:0004045">
    <property type="term" value="F:peptidyl-tRNA hydrolase activity"/>
    <property type="evidence" value="ECO:0007669"/>
    <property type="project" value="UniProtKB-EC"/>
</dbReference>
<dbReference type="GeneID" id="43600202"/>
<dbReference type="EMBL" id="NPIC01000006">
    <property type="protein sequence ID" value="RDL35422.1"/>
    <property type="molecule type" value="Genomic_DNA"/>
</dbReference>
<dbReference type="EC" id="3.1.1.29" evidence="1"/>
<dbReference type="OrthoDB" id="1711136at2759"/>
<evidence type="ECO:0000313" key="7">
    <source>
        <dbReference type="EMBL" id="RDL35422.1"/>
    </source>
</evidence>
<evidence type="ECO:0000256" key="3">
    <source>
        <dbReference type="ARBA" id="ARBA00022801"/>
    </source>
</evidence>
<evidence type="ECO:0000256" key="6">
    <source>
        <dbReference type="SAM" id="MobiDB-lite"/>
    </source>
</evidence>
<reference evidence="7 8" key="1">
    <citation type="journal article" date="2018" name="IMA Fungus">
        <title>IMA Genome-F 9: Draft genome sequence of Annulohypoxylon stygium, Aspergillus mulundensis, Berkeleyomyces basicola (syn. Thielaviopsis basicola), Ceratocystis smalleyi, two Cercospora beticola strains, Coleophoma cylindrospora, Fusarium fracticaudum, Phialophora cf. hyalina, and Morchella septimelata.</title>
        <authorList>
            <person name="Wingfield B.D."/>
            <person name="Bills G.F."/>
            <person name="Dong Y."/>
            <person name="Huang W."/>
            <person name="Nel W.J."/>
            <person name="Swalarsk-Parry B.S."/>
            <person name="Vaghefi N."/>
            <person name="Wilken P.M."/>
            <person name="An Z."/>
            <person name="de Beer Z.W."/>
            <person name="De Vos L."/>
            <person name="Chen L."/>
            <person name="Duong T.A."/>
            <person name="Gao Y."/>
            <person name="Hammerbacher A."/>
            <person name="Kikkert J.R."/>
            <person name="Li Y."/>
            <person name="Li H."/>
            <person name="Li K."/>
            <person name="Li Q."/>
            <person name="Liu X."/>
            <person name="Ma X."/>
            <person name="Naidoo K."/>
            <person name="Pethybridge S.J."/>
            <person name="Sun J."/>
            <person name="Steenkamp E.T."/>
            <person name="van der Nest M.A."/>
            <person name="van Wyk S."/>
            <person name="Wingfield M.J."/>
            <person name="Xiong C."/>
            <person name="Yue Q."/>
            <person name="Zhang X."/>
        </authorList>
    </citation>
    <scope>NUCLEOTIDE SEQUENCE [LARGE SCALE GENOMIC DNA]</scope>
    <source>
        <strain evidence="7 8">BP 5553</strain>
    </source>
</reference>
<accession>A0A370TJA6</accession>
<evidence type="ECO:0000256" key="4">
    <source>
        <dbReference type="ARBA" id="ARBA00022884"/>
    </source>
</evidence>
<comment type="similarity">
    <text evidence="5">Belongs to the PTH family.</text>
</comment>
<dbReference type="AlphaFoldDB" id="A0A370TJA6"/>
<dbReference type="InterPro" id="IPR036416">
    <property type="entry name" value="Pept_tRNA_hydro_sf"/>
</dbReference>
<organism evidence="7 8">
    <name type="scientific">Venustampulla echinocandica</name>
    <dbReference type="NCBI Taxonomy" id="2656787"/>
    <lineage>
        <taxon>Eukaryota</taxon>
        <taxon>Fungi</taxon>
        <taxon>Dikarya</taxon>
        <taxon>Ascomycota</taxon>
        <taxon>Pezizomycotina</taxon>
        <taxon>Leotiomycetes</taxon>
        <taxon>Helotiales</taxon>
        <taxon>Pleuroascaceae</taxon>
        <taxon>Venustampulla</taxon>
    </lineage>
</organism>
<keyword evidence="3 7" id="KW-0378">Hydrolase</keyword>
<dbReference type="STRING" id="2656787.A0A370TJA6"/>
<feature type="region of interest" description="Disordered" evidence="6">
    <location>
        <begin position="1"/>
        <end position="40"/>
    </location>
</feature>
<dbReference type="PANTHER" id="PTHR17224">
    <property type="entry name" value="PEPTIDYL-TRNA HYDROLASE"/>
    <property type="match status" value="1"/>
</dbReference>
<keyword evidence="8" id="KW-1185">Reference proteome</keyword>
<dbReference type="InterPro" id="IPR018171">
    <property type="entry name" value="Pept_tRNA_hydro_CS"/>
</dbReference>
<gene>
    <name evidence="7" type="ORF">BP5553_07353</name>
</gene>
<evidence type="ECO:0000256" key="2">
    <source>
        <dbReference type="ARBA" id="ARBA00022555"/>
    </source>
</evidence>
<evidence type="ECO:0000256" key="1">
    <source>
        <dbReference type="ARBA" id="ARBA00013260"/>
    </source>
</evidence>
<evidence type="ECO:0000313" key="8">
    <source>
        <dbReference type="Proteomes" id="UP000254866"/>
    </source>
</evidence>
<dbReference type="InterPro" id="IPR001328">
    <property type="entry name" value="Pept_tRNA_hydro"/>
</dbReference>
<dbReference type="Gene3D" id="3.40.50.1470">
    <property type="entry name" value="Peptidyl-tRNA hydrolase"/>
    <property type="match status" value="1"/>
</dbReference>
<sequence>MAQPSELESVSQRAASTPKENTRRSKHQEKRNAPIDDSGDGYVCAEGSSIATTPTLNFLSIHQIAQMATPLRLLVCSIGNPAPYTNTFHSAGHNVISALASSLAYPGFQKVREYGNGAVSAGADFTLWQSRSLMNVSGTGVAAAWKQFIKETRGEDAALVVVHDELELAIGDVKVRDGGASAKGHNGLKDIAKCLRGQKYKRIAVGIGRPESREPNVVAGYVLRKMSGAEKAKIETAATKVEAELRRMKGI</sequence>
<dbReference type="RefSeq" id="XP_031868245.1">
    <property type="nucleotide sequence ID" value="XM_032015976.1"/>
</dbReference>
<protein>
    <recommendedName>
        <fullName evidence="1">peptidyl-tRNA hydrolase</fullName>
        <ecNumber evidence="1">3.1.1.29</ecNumber>
    </recommendedName>
</protein>
<dbReference type="NCBIfam" id="TIGR00447">
    <property type="entry name" value="pth"/>
    <property type="match status" value="1"/>
</dbReference>
<dbReference type="PANTHER" id="PTHR17224:SF1">
    <property type="entry name" value="PEPTIDYL-TRNA HYDROLASE"/>
    <property type="match status" value="1"/>
</dbReference>
<dbReference type="PROSITE" id="PS01196">
    <property type="entry name" value="PEPT_TRNA_HYDROL_2"/>
    <property type="match status" value="1"/>
</dbReference>
<evidence type="ECO:0000256" key="5">
    <source>
        <dbReference type="ARBA" id="ARBA00038063"/>
    </source>
</evidence>
<dbReference type="Proteomes" id="UP000254866">
    <property type="component" value="Unassembled WGS sequence"/>
</dbReference>
<keyword evidence="4" id="KW-0694">RNA-binding</keyword>